<dbReference type="PANTHER" id="PTHR33171">
    <property type="entry name" value="LAR_N DOMAIN-CONTAINING PROTEIN"/>
    <property type="match status" value="1"/>
</dbReference>
<dbReference type="Proteomes" id="UP000032233">
    <property type="component" value="Unassembled WGS sequence"/>
</dbReference>
<sequence length="429" mass="47063">MTLNYGRRGLVLALPDDLGIHLIEKKTMPVLADPKAALENALTEPFAANSLQKEAKSQNTACILICDITRPVPNGLILEPVIKELIRAGMEPGNITVLVATGLHRPNLDDELRELIGNDWVLNTVKVQNHYAKKDEDHVFLGMSQSGGKILLDRRFVEADLKIVTGLVEPHFMAGYSGGRKVIVPGICHKNTIGHIHTATFLENPKAANCILKGNPLHEEQLDIVARLGKVLCVNVVIDEKRRPCFFSYGEIRESHLKAVKYIRAYTEIPLTKKYRTVITSGAGYPLDSTYYQTVKGMVGAMDALAPGGRMFIASACSEGIGSDDFIDAQRRLVQMGPEAFLASLLPKARADIDEWQTEMQVKAMRAGGIYLFTEGLGDQDHELTGVNRVMDLSAEVSAWVNEIEDREVVVIPEGPYVIPRPAAACGVS</sequence>
<dbReference type="Pfam" id="PF21113">
    <property type="entry name" value="LarA_C"/>
    <property type="match status" value="1"/>
</dbReference>
<dbReference type="AlphaFoldDB" id="A0A0D2J3H7"/>
<dbReference type="STRING" id="1429043.X474_17045"/>
<dbReference type="InParanoid" id="A0A0D2J3H7"/>
<gene>
    <name evidence="3" type="ORF">X474_17045</name>
</gene>
<dbReference type="Pfam" id="PF09861">
    <property type="entry name" value="Lar_N"/>
    <property type="match status" value="1"/>
</dbReference>
<feature type="domain" description="Lactate racemase C-terminal" evidence="2">
    <location>
        <begin position="277"/>
        <end position="419"/>
    </location>
</feature>
<keyword evidence="4" id="KW-1185">Reference proteome</keyword>
<reference evidence="3 4" key="1">
    <citation type="submission" date="2013-11" db="EMBL/GenBank/DDBJ databases">
        <title>Metagenomic analysis of a methanogenic consortium involved in long chain n-alkane degradation.</title>
        <authorList>
            <person name="Davidova I.A."/>
            <person name="Callaghan A.V."/>
            <person name="Wawrik B."/>
            <person name="Pruitt S."/>
            <person name="Marks C."/>
            <person name="Duncan K.E."/>
            <person name="Suflita J.M."/>
        </authorList>
    </citation>
    <scope>NUCLEOTIDE SEQUENCE [LARGE SCALE GENOMIC DNA]</scope>
    <source>
        <strain evidence="3 4">SPR</strain>
    </source>
</reference>
<dbReference type="Gene3D" id="3.40.50.11440">
    <property type="match status" value="1"/>
</dbReference>
<dbReference type="PATRIC" id="fig|1429043.3.peg.3606"/>
<dbReference type="PANTHER" id="PTHR33171:SF17">
    <property type="entry name" value="LARA-LIKE N-TERMINAL DOMAIN-CONTAINING PROTEIN"/>
    <property type="match status" value="1"/>
</dbReference>
<evidence type="ECO:0000259" key="1">
    <source>
        <dbReference type="Pfam" id="PF09861"/>
    </source>
</evidence>
<organism evidence="3 4">
    <name type="scientific">Dethiosulfatarculus sandiegensis</name>
    <dbReference type="NCBI Taxonomy" id="1429043"/>
    <lineage>
        <taxon>Bacteria</taxon>
        <taxon>Pseudomonadati</taxon>
        <taxon>Thermodesulfobacteriota</taxon>
        <taxon>Desulfarculia</taxon>
        <taxon>Desulfarculales</taxon>
        <taxon>Desulfarculaceae</taxon>
        <taxon>Dethiosulfatarculus</taxon>
    </lineage>
</organism>
<dbReference type="EMBL" id="AZAC01000023">
    <property type="protein sequence ID" value="KIX12754.1"/>
    <property type="molecule type" value="Genomic_DNA"/>
</dbReference>
<evidence type="ECO:0000259" key="2">
    <source>
        <dbReference type="Pfam" id="PF21113"/>
    </source>
</evidence>
<dbReference type="InterPro" id="IPR047926">
    <property type="entry name" value="Ni_dep_LarA"/>
</dbReference>
<dbReference type="InterPro" id="IPR048520">
    <property type="entry name" value="LarA_C"/>
</dbReference>
<comment type="caution">
    <text evidence="3">The sequence shown here is derived from an EMBL/GenBank/DDBJ whole genome shotgun (WGS) entry which is preliminary data.</text>
</comment>
<evidence type="ECO:0000313" key="4">
    <source>
        <dbReference type="Proteomes" id="UP000032233"/>
    </source>
</evidence>
<dbReference type="NCBIfam" id="NF033504">
    <property type="entry name" value="Ni_dep_LarA"/>
    <property type="match status" value="1"/>
</dbReference>
<dbReference type="InterPro" id="IPR043166">
    <property type="entry name" value="LarA-like_C"/>
</dbReference>
<evidence type="ECO:0000313" key="3">
    <source>
        <dbReference type="EMBL" id="KIX12754.1"/>
    </source>
</evidence>
<dbReference type="GO" id="GO:0050043">
    <property type="term" value="F:lactate racemase activity"/>
    <property type="evidence" value="ECO:0007669"/>
    <property type="project" value="InterPro"/>
</dbReference>
<name>A0A0D2J3H7_9BACT</name>
<dbReference type="InterPro" id="IPR018657">
    <property type="entry name" value="LarA-like_N"/>
</dbReference>
<accession>A0A0D2J3H7</accession>
<dbReference type="InterPro" id="IPR048068">
    <property type="entry name" value="LarA-like"/>
</dbReference>
<proteinExistence type="predicted"/>
<dbReference type="Gene3D" id="3.90.226.30">
    <property type="match status" value="1"/>
</dbReference>
<feature type="domain" description="LarA-like N-terminal" evidence="1">
    <location>
        <begin position="5"/>
        <end position="207"/>
    </location>
</feature>
<protein>
    <submittedName>
        <fullName evidence="3">Uncharacterized protein</fullName>
    </submittedName>
</protein>